<sequence>MQRFWGVEQKNSGELETLVMGSRIIVNDFLFEDIFDIKLSGIVPYMNGIWLDDFEVTLEGSKIVVVEPGADLSNFGPLSLCFEHRIIAHIIATTLLPSKGSLSNISTRDMFVLSVC</sequence>
<proteinExistence type="predicted"/>
<accession>A0A9J5WMB6</accession>
<keyword evidence="2" id="KW-1185">Reference proteome</keyword>
<gene>
    <name evidence="1" type="ORF">H5410_057217</name>
</gene>
<dbReference type="EMBL" id="JACXVP010000011">
    <property type="protein sequence ID" value="KAG5577083.1"/>
    <property type="molecule type" value="Genomic_DNA"/>
</dbReference>
<name>A0A9J5WMB6_SOLCO</name>
<protein>
    <submittedName>
        <fullName evidence="1">Uncharacterized protein</fullName>
    </submittedName>
</protein>
<dbReference type="OrthoDB" id="1750780at2759"/>
<reference evidence="1 2" key="1">
    <citation type="submission" date="2020-09" db="EMBL/GenBank/DDBJ databases">
        <title>De no assembly of potato wild relative species, Solanum commersonii.</title>
        <authorList>
            <person name="Cho K."/>
        </authorList>
    </citation>
    <scope>NUCLEOTIDE SEQUENCE [LARGE SCALE GENOMIC DNA]</scope>
    <source>
        <strain evidence="1">LZ3.2</strain>
        <tissue evidence="1">Leaf</tissue>
    </source>
</reference>
<evidence type="ECO:0000313" key="2">
    <source>
        <dbReference type="Proteomes" id="UP000824120"/>
    </source>
</evidence>
<organism evidence="1 2">
    <name type="scientific">Solanum commersonii</name>
    <name type="common">Commerson's wild potato</name>
    <name type="synonym">Commerson's nightshade</name>
    <dbReference type="NCBI Taxonomy" id="4109"/>
    <lineage>
        <taxon>Eukaryota</taxon>
        <taxon>Viridiplantae</taxon>
        <taxon>Streptophyta</taxon>
        <taxon>Embryophyta</taxon>
        <taxon>Tracheophyta</taxon>
        <taxon>Spermatophyta</taxon>
        <taxon>Magnoliopsida</taxon>
        <taxon>eudicotyledons</taxon>
        <taxon>Gunneridae</taxon>
        <taxon>Pentapetalae</taxon>
        <taxon>asterids</taxon>
        <taxon>lamiids</taxon>
        <taxon>Solanales</taxon>
        <taxon>Solanaceae</taxon>
        <taxon>Solanoideae</taxon>
        <taxon>Solaneae</taxon>
        <taxon>Solanum</taxon>
    </lineage>
</organism>
<evidence type="ECO:0000313" key="1">
    <source>
        <dbReference type="EMBL" id="KAG5577083.1"/>
    </source>
</evidence>
<comment type="caution">
    <text evidence="1">The sequence shown here is derived from an EMBL/GenBank/DDBJ whole genome shotgun (WGS) entry which is preliminary data.</text>
</comment>
<dbReference type="AlphaFoldDB" id="A0A9J5WMB6"/>
<dbReference type="Proteomes" id="UP000824120">
    <property type="component" value="Chromosome 11"/>
</dbReference>